<keyword evidence="6" id="KW-1185">Reference proteome</keyword>
<name>A0A7C9LEA6_9MICO</name>
<dbReference type="InterPro" id="IPR036661">
    <property type="entry name" value="Luciferase-like_sf"/>
</dbReference>
<organism evidence="5 6">
    <name type="scientific">Agromyces luteolus</name>
    <dbReference type="NCBI Taxonomy" id="88373"/>
    <lineage>
        <taxon>Bacteria</taxon>
        <taxon>Bacillati</taxon>
        <taxon>Actinomycetota</taxon>
        <taxon>Actinomycetes</taxon>
        <taxon>Micrococcales</taxon>
        <taxon>Microbacteriaceae</taxon>
        <taxon>Agromyces</taxon>
    </lineage>
</organism>
<feature type="domain" description="Luciferase-like" evidence="4">
    <location>
        <begin position="21"/>
        <end position="307"/>
    </location>
</feature>
<accession>A0A7C9LEA6</accession>
<comment type="caution">
    <text evidence="5">The sequence shown here is derived from an EMBL/GenBank/DDBJ whole genome shotgun (WGS) entry which is preliminary data.</text>
</comment>
<evidence type="ECO:0000256" key="1">
    <source>
        <dbReference type="ARBA" id="ARBA00023002"/>
    </source>
</evidence>
<dbReference type="RefSeq" id="WP_155841615.1">
    <property type="nucleotide sequence ID" value="NZ_BAAAIA010000014.1"/>
</dbReference>
<dbReference type="AlphaFoldDB" id="A0A7C9LEA6"/>
<keyword evidence="2" id="KW-0503">Monooxygenase</keyword>
<protein>
    <submittedName>
        <fullName evidence="5">LLM class flavin-dependent oxidoreductase</fullName>
    </submittedName>
</protein>
<dbReference type="Gene3D" id="3.20.20.30">
    <property type="entry name" value="Luciferase-like domain"/>
    <property type="match status" value="1"/>
</dbReference>
<feature type="compositionally biased region" description="Low complexity" evidence="3">
    <location>
        <begin position="360"/>
        <end position="371"/>
    </location>
</feature>
<dbReference type="SUPFAM" id="SSF51679">
    <property type="entry name" value="Bacterial luciferase-like"/>
    <property type="match status" value="1"/>
</dbReference>
<evidence type="ECO:0000313" key="5">
    <source>
        <dbReference type="EMBL" id="MUN06870.1"/>
    </source>
</evidence>
<dbReference type="Pfam" id="PF00296">
    <property type="entry name" value="Bac_luciferase"/>
    <property type="match status" value="1"/>
</dbReference>
<dbReference type="InterPro" id="IPR022290">
    <property type="entry name" value="LLM_Atu2307-like"/>
</dbReference>
<dbReference type="GO" id="GO:0005829">
    <property type="term" value="C:cytosol"/>
    <property type="evidence" value="ECO:0007669"/>
    <property type="project" value="TreeGrafter"/>
</dbReference>
<dbReference type="NCBIfam" id="TIGR03858">
    <property type="entry name" value="LLM_2I7G"/>
    <property type="match status" value="1"/>
</dbReference>
<dbReference type="Proteomes" id="UP000480122">
    <property type="component" value="Unassembled WGS sequence"/>
</dbReference>
<dbReference type="PANTHER" id="PTHR30137">
    <property type="entry name" value="LUCIFERASE-LIKE MONOOXYGENASE"/>
    <property type="match status" value="1"/>
</dbReference>
<dbReference type="GO" id="GO:0016705">
    <property type="term" value="F:oxidoreductase activity, acting on paired donors, with incorporation or reduction of molecular oxygen"/>
    <property type="evidence" value="ECO:0007669"/>
    <property type="project" value="InterPro"/>
</dbReference>
<proteinExistence type="predicted"/>
<evidence type="ECO:0000256" key="2">
    <source>
        <dbReference type="ARBA" id="ARBA00023033"/>
    </source>
</evidence>
<dbReference type="PANTHER" id="PTHR30137:SF8">
    <property type="entry name" value="BLR5498 PROTEIN"/>
    <property type="match status" value="1"/>
</dbReference>
<dbReference type="InterPro" id="IPR011251">
    <property type="entry name" value="Luciferase-like_dom"/>
</dbReference>
<reference evidence="5 6" key="1">
    <citation type="submission" date="2019-11" db="EMBL/GenBank/DDBJ databases">
        <title>Agromyces kandeliae sp. nov., isolated from mangrove soil.</title>
        <authorList>
            <person name="Wang R."/>
        </authorList>
    </citation>
    <scope>NUCLEOTIDE SEQUENCE [LARGE SCALE GENOMIC DNA]</scope>
    <source>
        <strain evidence="5 6">JCM 11431</strain>
    </source>
</reference>
<evidence type="ECO:0000256" key="3">
    <source>
        <dbReference type="SAM" id="MobiDB-lite"/>
    </source>
</evidence>
<feature type="compositionally biased region" description="Acidic residues" evidence="3">
    <location>
        <begin position="346"/>
        <end position="359"/>
    </location>
</feature>
<dbReference type="InterPro" id="IPR050766">
    <property type="entry name" value="Bact_Lucif_Oxidored"/>
</dbReference>
<evidence type="ECO:0000313" key="6">
    <source>
        <dbReference type="Proteomes" id="UP000480122"/>
    </source>
</evidence>
<dbReference type="GO" id="GO:0004497">
    <property type="term" value="F:monooxygenase activity"/>
    <property type="evidence" value="ECO:0007669"/>
    <property type="project" value="UniProtKB-KW"/>
</dbReference>
<sequence>MARNHEFGLDTFGDVTLGPGGDPLPQAQVLRNVVAEAELADRLGLDFFGVGEHHRHEFAISAPEVVLAAIAGRTERIHLGSAVTVLSSDDPVRVYQRFATLDAVSGGRAEVILGRGSFIESFPLFGYDLSQYQDLFEEKLNLFSELLPQEPVTWTGKLRASLTDQEVFPKVEHGSLRTWVGVGGSPESVVRAAHYGLPLVLAIIGGSPVRFAPLADLYRKALAQFGHEPQPVAVHSPGIVAETDEQALETLWPHYEVIMNRIGRERGWGAVTREHFEGEAGPNGALYAGSPETVARKIAATLRTIGGQRFDLKYSNGTLPHEAMLRTIELYATEVVPRVRELLAEAEDEDDGAVDEDGAAAESAAGDRNGV</sequence>
<evidence type="ECO:0000259" key="4">
    <source>
        <dbReference type="Pfam" id="PF00296"/>
    </source>
</evidence>
<keyword evidence="1" id="KW-0560">Oxidoreductase</keyword>
<gene>
    <name evidence="5" type="ORF">GLX25_07030</name>
</gene>
<dbReference type="EMBL" id="WODA01000011">
    <property type="protein sequence ID" value="MUN06870.1"/>
    <property type="molecule type" value="Genomic_DNA"/>
</dbReference>
<feature type="region of interest" description="Disordered" evidence="3">
    <location>
        <begin position="346"/>
        <end position="371"/>
    </location>
</feature>
<dbReference type="OrthoDB" id="9776438at2"/>